<name>A0A9P6G7M1_9PLEO</name>
<comment type="caution">
    <text evidence="1">The sequence shown here is derived from an EMBL/GenBank/DDBJ whole genome shotgun (WGS) entry which is preliminary data.</text>
</comment>
<reference evidence="1" key="1">
    <citation type="journal article" date="2020" name="Mol. Plant Microbe Interact.">
        <title>Genome Sequence of the Biocontrol Agent Coniothyrium minitans strain Conio (IMI 134523).</title>
        <authorList>
            <person name="Patel D."/>
            <person name="Shittu T.A."/>
            <person name="Baroncelli R."/>
            <person name="Muthumeenakshi S."/>
            <person name="Osborne T.H."/>
            <person name="Janganan T.K."/>
            <person name="Sreenivasaprasad S."/>
        </authorList>
    </citation>
    <scope>NUCLEOTIDE SEQUENCE</scope>
    <source>
        <strain evidence="1">Conio</strain>
    </source>
</reference>
<gene>
    <name evidence="1" type="ORF">PMIN01_11921</name>
</gene>
<keyword evidence="2" id="KW-1185">Reference proteome</keyword>
<organism evidence="1 2">
    <name type="scientific">Paraphaeosphaeria minitans</name>
    <dbReference type="NCBI Taxonomy" id="565426"/>
    <lineage>
        <taxon>Eukaryota</taxon>
        <taxon>Fungi</taxon>
        <taxon>Dikarya</taxon>
        <taxon>Ascomycota</taxon>
        <taxon>Pezizomycotina</taxon>
        <taxon>Dothideomycetes</taxon>
        <taxon>Pleosporomycetidae</taxon>
        <taxon>Pleosporales</taxon>
        <taxon>Massarineae</taxon>
        <taxon>Didymosphaeriaceae</taxon>
        <taxon>Paraphaeosphaeria</taxon>
    </lineage>
</organism>
<proteinExistence type="predicted"/>
<evidence type="ECO:0000313" key="2">
    <source>
        <dbReference type="Proteomes" id="UP000756921"/>
    </source>
</evidence>
<protein>
    <submittedName>
        <fullName evidence="1">Vegetative incompatibility protein HET-E-1-like protein 7</fullName>
    </submittedName>
</protein>
<dbReference type="AlphaFoldDB" id="A0A9P6G7M1"/>
<evidence type="ECO:0000313" key="1">
    <source>
        <dbReference type="EMBL" id="KAF9729988.1"/>
    </source>
</evidence>
<dbReference type="OrthoDB" id="5424155at2759"/>
<dbReference type="Proteomes" id="UP000756921">
    <property type="component" value="Unassembled WGS sequence"/>
</dbReference>
<dbReference type="EMBL" id="WJXW01000015">
    <property type="protein sequence ID" value="KAF9729988.1"/>
    <property type="molecule type" value="Genomic_DNA"/>
</dbReference>
<accession>A0A9P6G7M1</accession>
<sequence>MPNRTYQDLILHEVAKNTVEHDIRLFYEHELSVIRRARMLPPDWPTGDQIQALVEQAVPLFIFSATVCRYIGTKGGYPEGHLRKVLEYKKTTFSQLDRTYLPILEQLLVEQEEDEKEAWLQAFREIVRRIVILESPLSLTSLARLLQVPQIEIECHLDALHSVLSIPDNKDVPVRLLHLSSRDFLVDCQRQKKHQFWVDAPEAHKSLVFTVLSLCLSQVAFVRISAACQDLGS</sequence>